<accession>A0A951UW77</accession>
<dbReference type="Proteomes" id="UP000729701">
    <property type="component" value="Unassembled WGS sequence"/>
</dbReference>
<sequence>MKLKQYKAFDYRVVGFMVLLILVFPMGVAFSLSKESSRGVSGELTAQTQTQKQRREEAIRLNEQGSQLLGQGKYKEALELFI</sequence>
<name>A0A951UW77_9CYAN</name>
<evidence type="ECO:0000313" key="3">
    <source>
        <dbReference type="Proteomes" id="UP000729701"/>
    </source>
</evidence>
<evidence type="ECO:0008006" key="4">
    <source>
        <dbReference type="Google" id="ProtNLM"/>
    </source>
</evidence>
<feature type="region of interest" description="Disordered" evidence="1">
    <location>
        <begin position="36"/>
        <end position="55"/>
    </location>
</feature>
<gene>
    <name evidence="2" type="ORF">KME60_30970</name>
</gene>
<reference evidence="2" key="2">
    <citation type="journal article" date="2022" name="Microbiol. Resour. Announc.">
        <title>Metagenome Sequencing to Explore Phylogenomics of Terrestrial Cyanobacteria.</title>
        <authorList>
            <person name="Ward R.D."/>
            <person name="Stajich J.E."/>
            <person name="Johansen J.R."/>
            <person name="Huntemann M."/>
            <person name="Clum A."/>
            <person name="Foster B."/>
            <person name="Foster B."/>
            <person name="Roux S."/>
            <person name="Palaniappan K."/>
            <person name="Varghese N."/>
            <person name="Mukherjee S."/>
            <person name="Reddy T.B.K."/>
            <person name="Daum C."/>
            <person name="Copeland A."/>
            <person name="Chen I.A."/>
            <person name="Ivanova N.N."/>
            <person name="Kyrpides N.C."/>
            <person name="Shapiro N."/>
            <person name="Eloe-Fadrosh E.A."/>
            <person name="Pietrasiak N."/>
        </authorList>
    </citation>
    <scope>NUCLEOTIDE SEQUENCE</scope>
    <source>
        <strain evidence="2">GSE-NOS-MK-12-04C</strain>
    </source>
</reference>
<comment type="caution">
    <text evidence="2">The sequence shown here is derived from an EMBL/GenBank/DDBJ whole genome shotgun (WGS) entry which is preliminary data.</text>
</comment>
<reference evidence="2" key="1">
    <citation type="submission" date="2021-05" db="EMBL/GenBank/DDBJ databases">
        <authorList>
            <person name="Pietrasiak N."/>
            <person name="Ward R."/>
            <person name="Stajich J.E."/>
            <person name="Kurbessoian T."/>
        </authorList>
    </citation>
    <scope>NUCLEOTIDE SEQUENCE</scope>
    <source>
        <strain evidence="2">GSE-NOS-MK-12-04C</strain>
    </source>
</reference>
<evidence type="ECO:0000256" key="1">
    <source>
        <dbReference type="SAM" id="MobiDB-lite"/>
    </source>
</evidence>
<evidence type="ECO:0000313" key="2">
    <source>
        <dbReference type="EMBL" id="MBW4671727.1"/>
    </source>
</evidence>
<dbReference type="AlphaFoldDB" id="A0A951UW77"/>
<organism evidence="2 3">
    <name type="scientific">Cyanomargarita calcarea GSE-NOS-MK-12-04C</name>
    <dbReference type="NCBI Taxonomy" id="2839659"/>
    <lineage>
        <taxon>Bacteria</taxon>
        <taxon>Bacillati</taxon>
        <taxon>Cyanobacteriota</taxon>
        <taxon>Cyanophyceae</taxon>
        <taxon>Nostocales</taxon>
        <taxon>Cyanomargaritaceae</taxon>
        <taxon>Cyanomargarita</taxon>
    </lineage>
</organism>
<protein>
    <recommendedName>
        <fullName evidence="4">Tetratricopeptide repeat protein</fullName>
    </recommendedName>
</protein>
<proteinExistence type="predicted"/>
<dbReference type="EMBL" id="JAHHGZ010000052">
    <property type="protein sequence ID" value="MBW4671727.1"/>
    <property type="molecule type" value="Genomic_DNA"/>
</dbReference>